<sequence length="138" mass="16041">MRSAISVGERLAVTLRFLASGDSYRSLSYLFRIPRQTISEIIPECCEAIYKLLKRDYMEVPSSEECWNQISEDFKNKWNCPNAIGALDGKHVVIVAPPHSGKTPQRDNMSNESKEIREEFKEYFVSSEGEVSWQYRYY</sequence>
<comment type="caution">
    <text evidence="1">The sequence shown here is derived from an EMBL/GenBank/DDBJ whole genome shotgun (WGS) entry which is preliminary data.</text>
</comment>
<proteinExistence type="predicted"/>
<dbReference type="Proteomes" id="UP001458880">
    <property type="component" value="Unassembled WGS sequence"/>
</dbReference>
<organism evidence="1 2">
    <name type="scientific">Popillia japonica</name>
    <name type="common">Japanese beetle</name>
    <dbReference type="NCBI Taxonomy" id="7064"/>
    <lineage>
        <taxon>Eukaryota</taxon>
        <taxon>Metazoa</taxon>
        <taxon>Ecdysozoa</taxon>
        <taxon>Arthropoda</taxon>
        <taxon>Hexapoda</taxon>
        <taxon>Insecta</taxon>
        <taxon>Pterygota</taxon>
        <taxon>Neoptera</taxon>
        <taxon>Endopterygota</taxon>
        <taxon>Coleoptera</taxon>
        <taxon>Polyphaga</taxon>
        <taxon>Scarabaeiformia</taxon>
        <taxon>Scarabaeidae</taxon>
        <taxon>Rutelinae</taxon>
        <taxon>Popillia</taxon>
    </lineage>
</organism>
<evidence type="ECO:0008006" key="3">
    <source>
        <dbReference type="Google" id="ProtNLM"/>
    </source>
</evidence>
<accession>A0AAW1L5I7</accession>
<protein>
    <recommendedName>
        <fullName evidence="3">DDE Tnp4 domain-containing protein</fullName>
    </recommendedName>
</protein>
<name>A0AAW1L5I7_POPJA</name>
<gene>
    <name evidence="1" type="ORF">QE152_g16998</name>
</gene>
<evidence type="ECO:0000313" key="1">
    <source>
        <dbReference type="EMBL" id="KAK9728862.1"/>
    </source>
</evidence>
<dbReference type="EMBL" id="JASPKY010000166">
    <property type="protein sequence ID" value="KAK9728862.1"/>
    <property type="molecule type" value="Genomic_DNA"/>
</dbReference>
<keyword evidence="2" id="KW-1185">Reference proteome</keyword>
<reference evidence="1 2" key="1">
    <citation type="journal article" date="2024" name="BMC Genomics">
        <title>De novo assembly and annotation of Popillia japonica's genome with initial clues to its potential as an invasive pest.</title>
        <authorList>
            <person name="Cucini C."/>
            <person name="Boschi S."/>
            <person name="Funari R."/>
            <person name="Cardaioli E."/>
            <person name="Iannotti N."/>
            <person name="Marturano G."/>
            <person name="Paoli F."/>
            <person name="Bruttini M."/>
            <person name="Carapelli A."/>
            <person name="Frati F."/>
            <person name="Nardi F."/>
        </authorList>
    </citation>
    <scope>NUCLEOTIDE SEQUENCE [LARGE SCALE GENOMIC DNA]</scope>
    <source>
        <strain evidence="1">DMR45628</strain>
    </source>
</reference>
<dbReference type="AlphaFoldDB" id="A0AAW1L5I7"/>
<evidence type="ECO:0000313" key="2">
    <source>
        <dbReference type="Proteomes" id="UP001458880"/>
    </source>
</evidence>